<dbReference type="InterPro" id="IPR016174">
    <property type="entry name" value="Di-haem_cyt_TM"/>
</dbReference>
<dbReference type="STRING" id="1548547.BA177_03585"/>
<dbReference type="Proteomes" id="UP000092695">
    <property type="component" value="Chromosome"/>
</dbReference>
<keyword evidence="5 6" id="KW-0472">Membrane</keyword>
<evidence type="ECO:0000313" key="8">
    <source>
        <dbReference type="EMBL" id="ANO50412.1"/>
    </source>
</evidence>
<evidence type="ECO:0000313" key="9">
    <source>
        <dbReference type="Proteomes" id="UP000092695"/>
    </source>
</evidence>
<evidence type="ECO:0000256" key="6">
    <source>
        <dbReference type="SAM" id="Phobius"/>
    </source>
</evidence>
<feature type="transmembrane region" description="Helical" evidence="6">
    <location>
        <begin position="96"/>
        <end position="118"/>
    </location>
</feature>
<gene>
    <name evidence="8" type="ORF">BA177_03585</name>
</gene>
<feature type="transmembrane region" description="Helical" evidence="6">
    <location>
        <begin position="23"/>
        <end position="41"/>
    </location>
</feature>
<comment type="subcellular location">
    <subcellularLocation>
        <location evidence="1">Cell membrane</location>
        <topology evidence="1">Multi-pass membrane protein</topology>
    </subcellularLocation>
</comment>
<evidence type="ECO:0000256" key="3">
    <source>
        <dbReference type="ARBA" id="ARBA00022692"/>
    </source>
</evidence>
<dbReference type="Gene3D" id="1.20.950.20">
    <property type="entry name" value="Transmembrane di-heme cytochromes, Chain C"/>
    <property type="match status" value="1"/>
</dbReference>
<feature type="transmembrane region" description="Helical" evidence="6">
    <location>
        <begin position="67"/>
        <end position="90"/>
    </location>
</feature>
<dbReference type="GO" id="GO:0005886">
    <property type="term" value="C:plasma membrane"/>
    <property type="evidence" value="ECO:0007669"/>
    <property type="project" value="UniProtKB-SubCell"/>
</dbReference>
<dbReference type="GO" id="GO:0009055">
    <property type="term" value="F:electron transfer activity"/>
    <property type="evidence" value="ECO:0007669"/>
    <property type="project" value="InterPro"/>
</dbReference>
<dbReference type="InterPro" id="IPR011577">
    <property type="entry name" value="Cyt_b561_bac/Ni-Hgenase"/>
</dbReference>
<evidence type="ECO:0000256" key="4">
    <source>
        <dbReference type="ARBA" id="ARBA00022989"/>
    </source>
</evidence>
<dbReference type="AlphaFoldDB" id="A0A193LD24"/>
<dbReference type="PANTHER" id="PTHR30485:SF0">
    <property type="entry name" value="NI_FE-HYDROGENASE 1 B-TYPE CYTOCHROME SUBUNIT-RELATED"/>
    <property type="match status" value="1"/>
</dbReference>
<feature type="domain" description="Cytochrome b561 bacterial/Ni-hydrogenase" evidence="7">
    <location>
        <begin position="60"/>
        <end position="230"/>
    </location>
</feature>
<evidence type="ECO:0000259" key="7">
    <source>
        <dbReference type="Pfam" id="PF01292"/>
    </source>
</evidence>
<dbReference type="OrthoDB" id="9790598at2"/>
<keyword evidence="2" id="KW-1003">Cell membrane</keyword>
<dbReference type="Pfam" id="PF01292">
    <property type="entry name" value="Ni_hydr_CYTB"/>
    <property type="match status" value="1"/>
</dbReference>
<keyword evidence="9" id="KW-1185">Reference proteome</keyword>
<dbReference type="EMBL" id="CP016268">
    <property type="protein sequence ID" value="ANO50412.1"/>
    <property type="molecule type" value="Genomic_DNA"/>
</dbReference>
<organism evidence="8 9">
    <name type="scientific">Woeseia oceani</name>
    <dbReference type="NCBI Taxonomy" id="1548547"/>
    <lineage>
        <taxon>Bacteria</taxon>
        <taxon>Pseudomonadati</taxon>
        <taxon>Pseudomonadota</taxon>
        <taxon>Gammaproteobacteria</taxon>
        <taxon>Woeseiales</taxon>
        <taxon>Woeseiaceae</taxon>
        <taxon>Woeseia</taxon>
    </lineage>
</organism>
<reference evidence="8 9" key="1">
    <citation type="submission" date="2016-06" db="EMBL/GenBank/DDBJ databases">
        <title>Complete genome sequence of a deep-branching marine Gamma Proteobacterium Woeseia oceani type strain XK5.</title>
        <authorList>
            <person name="Mu D."/>
            <person name="Du Z."/>
        </authorList>
    </citation>
    <scope>NUCLEOTIDE SEQUENCE [LARGE SCALE GENOMIC DNA]</scope>
    <source>
        <strain evidence="8 9">XK5</strain>
    </source>
</reference>
<proteinExistence type="predicted"/>
<dbReference type="PANTHER" id="PTHR30485">
    <property type="entry name" value="NI/FE-HYDROGENASE 1 B-TYPE CYTOCHROME SUBUNIT"/>
    <property type="match status" value="1"/>
</dbReference>
<protein>
    <recommendedName>
        <fullName evidence="7">Cytochrome b561 bacterial/Ni-hydrogenase domain-containing protein</fullName>
    </recommendedName>
</protein>
<keyword evidence="4 6" id="KW-1133">Transmembrane helix</keyword>
<feature type="transmembrane region" description="Helical" evidence="6">
    <location>
        <begin position="151"/>
        <end position="174"/>
    </location>
</feature>
<keyword evidence="3 6" id="KW-0812">Transmembrane</keyword>
<dbReference type="KEGG" id="woc:BA177_03585"/>
<accession>A0A193LD24</accession>
<dbReference type="SUPFAM" id="SSF81342">
    <property type="entry name" value="Transmembrane di-heme cytochromes"/>
    <property type="match status" value="1"/>
</dbReference>
<dbReference type="GO" id="GO:0020037">
    <property type="term" value="F:heme binding"/>
    <property type="evidence" value="ECO:0007669"/>
    <property type="project" value="TreeGrafter"/>
</dbReference>
<evidence type="ECO:0000256" key="1">
    <source>
        <dbReference type="ARBA" id="ARBA00004651"/>
    </source>
</evidence>
<name>A0A193LD24_9GAMM</name>
<dbReference type="RefSeq" id="WP_068612929.1">
    <property type="nucleotide sequence ID" value="NZ_CP016268.1"/>
</dbReference>
<evidence type="ECO:0000256" key="2">
    <source>
        <dbReference type="ARBA" id="ARBA00022475"/>
    </source>
</evidence>
<dbReference type="GO" id="GO:0022904">
    <property type="term" value="P:respiratory electron transport chain"/>
    <property type="evidence" value="ECO:0007669"/>
    <property type="project" value="InterPro"/>
</dbReference>
<feature type="transmembrane region" description="Helical" evidence="6">
    <location>
        <begin position="194"/>
        <end position="216"/>
    </location>
</feature>
<dbReference type="InterPro" id="IPR051542">
    <property type="entry name" value="Hydrogenase_cytochrome"/>
</dbReference>
<evidence type="ECO:0000256" key="5">
    <source>
        <dbReference type="ARBA" id="ARBA00023136"/>
    </source>
</evidence>
<sequence length="252" mass="28697">MDIATFKNDVWGREVLLGVSWDLLWVILIVSFLFIAVHAVYKAARKKPRKPSSDGPRLKRHDGIDRLFHWVMAASIFVLLITGILPIIGIEFSWLTIHWVAGIVLTVVVVFHIVRSLFWQDLKSMWISPRDLKEPFDDTVKPGKYSLAQKCMHLGVTVLTLAVIATGIGLFAMIDTPWWNRTNSLSEATLGWLFFIHGLSTLLLVATISLHVYFGVRPEKLFYLRSMLKGWVSRDELDANHDASRWSPDESA</sequence>